<organism evidence="2 4">
    <name type="scientific">Moraxella equi</name>
    <dbReference type="NCBI Taxonomy" id="60442"/>
    <lineage>
        <taxon>Bacteria</taxon>
        <taxon>Pseudomonadati</taxon>
        <taxon>Pseudomonadota</taxon>
        <taxon>Gammaproteobacteria</taxon>
        <taxon>Moraxellales</taxon>
        <taxon>Moraxellaceae</taxon>
        <taxon>Moraxella</taxon>
    </lineage>
</organism>
<evidence type="ECO:0000313" key="4">
    <source>
        <dbReference type="Proteomes" id="UP000254618"/>
    </source>
</evidence>
<keyword evidence="3" id="KW-1185">Reference proteome</keyword>
<gene>
    <name evidence="1" type="ORF">B5J93_13090</name>
    <name evidence="2" type="ORF">NCTC11012_01887</name>
</gene>
<dbReference type="RefSeq" id="WP_079326761.1">
    <property type="nucleotide sequence ID" value="NZ_MXAP01000184.1"/>
</dbReference>
<evidence type="ECO:0000313" key="3">
    <source>
        <dbReference type="Proteomes" id="UP000190777"/>
    </source>
</evidence>
<reference evidence="2 4" key="2">
    <citation type="submission" date="2018-06" db="EMBL/GenBank/DDBJ databases">
        <authorList>
            <consortium name="Pathogen Informatics"/>
            <person name="Doyle S."/>
        </authorList>
    </citation>
    <scope>NUCLEOTIDE SEQUENCE [LARGE SCALE GENOMIC DNA]</scope>
    <source>
        <strain evidence="2 4">NCTC11012</strain>
    </source>
</reference>
<accession>A0A378QW18</accession>
<evidence type="ECO:0008006" key="5">
    <source>
        <dbReference type="Google" id="ProtNLM"/>
    </source>
</evidence>
<dbReference type="Proteomes" id="UP000190777">
    <property type="component" value="Unassembled WGS sequence"/>
</dbReference>
<reference evidence="1 3" key="1">
    <citation type="submission" date="2017-03" db="EMBL/GenBank/DDBJ databases">
        <title>Draft genome sequence of Moraxella equi CCUG 4950T type strain.</title>
        <authorList>
            <person name="Salva-Serra F."/>
            <person name="Engstrom-Jakobsson H."/>
            <person name="Thorell K."/>
            <person name="Jaen-Luchoro D."/>
            <person name="Gonzales-Siles L."/>
            <person name="Karlsson R."/>
            <person name="Yazdan S."/>
            <person name="Boulund F."/>
            <person name="Johnning A."/>
            <person name="Engstrand L."/>
            <person name="Kristiansson E."/>
            <person name="Moore E."/>
        </authorList>
    </citation>
    <scope>NUCLEOTIDE SEQUENCE [LARGE SCALE GENOMIC DNA]</scope>
    <source>
        <strain evidence="1 3">CCUG 4950</strain>
    </source>
</reference>
<evidence type="ECO:0000313" key="1">
    <source>
        <dbReference type="EMBL" id="OPH33254.1"/>
    </source>
</evidence>
<dbReference type="EMBL" id="UGQF01000001">
    <property type="protein sequence ID" value="STZ03633.1"/>
    <property type="molecule type" value="Genomic_DNA"/>
</dbReference>
<dbReference type="AlphaFoldDB" id="A0A378QW18"/>
<evidence type="ECO:0000313" key="2">
    <source>
        <dbReference type="EMBL" id="STZ03633.1"/>
    </source>
</evidence>
<protein>
    <recommendedName>
        <fullName evidence="5">Phage head morphogenesis protein, SPP1 gp7 family</fullName>
    </recommendedName>
</protein>
<sequence length="137" mass="15576">MTDKKGVSTSFERLPNREAEKHFAQKSLITSAEFAEFKAYQHALAFTVAGLADKDMLAEVHKAVKSAIDNGTSFNEFKKSLKPFLVSKGWLAPTLTGDKGADKEILKDYERQLNRRLKTIYTNRTQNMLQYPYGILR</sequence>
<dbReference type="EMBL" id="MXAP01000184">
    <property type="protein sequence ID" value="OPH33254.1"/>
    <property type="molecule type" value="Genomic_DNA"/>
</dbReference>
<name>A0A378QW18_9GAMM</name>
<dbReference type="Proteomes" id="UP000254618">
    <property type="component" value="Unassembled WGS sequence"/>
</dbReference>
<proteinExistence type="predicted"/>